<proteinExistence type="predicted"/>
<sequence>MTGFVYLLFVLTSTCHSSPIVTTDAPRTESEPSTKTTEHITTIGEFSPTENGNVSTIDDVTSTAVRYPSVSASTSSPIEMREPNLTAVVAITPLTVNIDVNSNSTDSEKTQDTLTPVEHEDVTVTMATPPPSSINSHESDISADGETTPVALMDNLSSHVTGSTITTPLVVKDTNTSIESFVVTSDQTTPFMGDSYSTIIVHESDGEPGTKGDGGIEGPRGPKGDRGEKGDPGEIVNKDPGPTRHQRGPPGPPGPVGPPGRDGSPGSPGINGTDGRRGRKGNPGEPGPKGDSGDAVNFDPTNCTGTKGQKGDSGEKGRRGLIGFIGYKGEPGETGPPGQPGRNVEGLRGPPGIPGMRGVKGDKGDPGGSYVAGANLILETTPPPLPATATTSQPPTTTQEAVIEPRNNDCRIRMVGKPVFQRYTGTYWGSWMRDPSPLPGDEHKLWHTRHFSGQIIYEYNSFSDYRQDKFKPHKIDERYYGTGHVVYAGALYFHRSGHNEIVKYNFRNESIEAKRHLKNAAHRGLEYLYHTQYNFFDLAIDENGLWVIYAANDEPEYTLVSKLNPDDLVIEKTWNITVKHREYGNGFVTCGVLYLIRDTHAKTTVIDFAYDLYLKEYVSNVRLKFTNPFQMNNMVAYNPKEKQIYSWDKGNQLTYPLLI</sequence>
<dbReference type="Pfam" id="PF02191">
    <property type="entry name" value="OLF"/>
    <property type="match status" value="1"/>
</dbReference>
<dbReference type="Pfam" id="PF01391">
    <property type="entry name" value="Collagen"/>
    <property type="match status" value="1"/>
</dbReference>
<feature type="region of interest" description="Disordered" evidence="4">
    <location>
        <begin position="202"/>
        <end position="355"/>
    </location>
</feature>
<evidence type="ECO:0000256" key="3">
    <source>
        <dbReference type="PROSITE-ProRule" id="PRU00446"/>
    </source>
</evidence>
<dbReference type="GO" id="GO:0007165">
    <property type="term" value="P:signal transduction"/>
    <property type="evidence" value="ECO:0007669"/>
    <property type="project" value="TreeGrafter"/>
</dbReference>
<dbReference type="OMA" id="YIYDHGY"/>
<dbReference type="InterPro" id="IPR050605">
    <property type="entry name" value="Olfactomedin-like_domain"/>
</dbReference>
<feature type="compositionally biased region" description="Basic and acidic residues" evidence="4">
    <location>
        <begin position="220"/>
        <end position="232"/>
    </location>
</feature>
<dbReference type="PANTHER" id="PTHR23192">
    <property type="entry name" value="OLFACTOMEDIN-RELATED"/>
    <property type="match status" value="1"/>
</dbReference>
<comment type="caution">
    <text evidence="3">Lacks conserved residue(s) required for the propagation of feature annotation.</text>
</comment>
<feature type="chain" id="PRO_5004949343" description="Olfactomedin-like domain-containing protein" evidence="5">
    <location>
        <begin position="18"/>
        <end position="659"/>
    </location>
</feature>
<feature type="compositionally biased region" description="Low complexity" evidence="4">
    <location>
        <begin position="259"/>
        <end position="268"/>
    </location>
</feature>
<dbReference type="Proteomes" id="UP000014760">
    <property type="component" value="Unassembled WGS sequence"/>
</dbReference>
<feature type="domain" description="Olfactomedin-like" evidence="6">
    <location>
        <begin position="409"/>
        <end position="659"/>
    </location>
</feature>
<dbReference type="AlphaFoldDB" id="X2ARP6"/>
<dbReference type="HOGENOM" id="CLU_416347_0_0_1"/>
<feature type="compositionally biased region" description="Pro residues" evidence="4">
    <location>
        <begin position="249"/>
        <end position="258"/>
    </location>
</feature>
<evidence type="ECO:0000256" key="5">
    <source>
        <dbReference type="SAM" id="SignalP"/>
    </source>
</evidence>
<evidence type="ECO:0000313" key="7">
    <source>
        <dbReference type="EnsemblMetazoa" id="CapteP221151"/>
    </source>
</evidence>
<evidence type="ECO:0000256" key="1">
    <source>
        <dbReference type="ARBA" id="ARBA00004613"/>
    </source>
</evidence>
<reference evidence="7" key="3">
    <citation type="submission" date="2015-06" db="UniProtKB">
        <authorList>
            <consortium name="EnsemblMetazoa"/>
        </authorList>
    </citation>
    <scope>IDENTIFICATION</scope>
</reference>
<name>X2ARP6_CAPTE</name>
<evidence type="ECO:0000313" key="8">
    <source>
        <dbReference type="Proteomes" id="UP000014760"/>
    </source>
</evidence>
<dbReference type="SMART" id="SM00284">
    <property type="entry name" value="OLF"/>
    <property type="match status" value="1"/>
</dbReference>
<accession>X2ARP6</accession>
<feature type="signal peptide" evidence="5">
    <location>
        <begin position="1"/>
        <end position="17"/>
    </location>
</feature>
<feature type="compositionally biased region" description="Basic and acidic residues" evidence="4">
    <location>
        <begin position="309"/>
        <end position="318"/>
    </location>
</feature>
<keyword evidence="5" id="KW-0732">Signal</keyword>
<dbReference type="GO" id="GO:0005615">
    <property type="term" value="C:extracellular space"/>
    <property type="evidence" value="ECO:0007669"/>
    <property type="project" value="TreeGrafter"/>
</dbReference>
<organism evidence="7 8">
    <name type="scientific">Capitella teleta</name>
    <name type="common">Polychaete worm</name>
    <dbReference type="NCBI Taxonomy" id="283909"/>
    <lineage>
        <taxon>Eukaryota</taxon>
        <taxon>Metazoa</taxon>
        <taxon>Spiralia</taxon>
        <taxon>Lophotrochozoa</taxon>
        <taxon>Annelida</taxon>
        <taxon>Polychaeta</taxon>
        <taxon>Sedentaria</taxon>
        <taxon>Scolecida</taxon>
        <taxon>Capitellidae</taxon>
        <taxon>Capitella</taxon>
    </lineage>
</organism>
<keyword evidence="8" id="KW-1185">Reference proteome</keyword>
<evidence type="ECO:0000256" key="4">
    <source>
        <dbReference type="SAM" id="MobiDB-lite"/>
    </source>
</evidence>
<dbReference type="InterPro" id="IPR008160">
    <property type="entry name" value="Collagen"/>
</dbReference>
<evidence type="ECO:0000259" key="6">
    <source>
        <dbReference type="PROSITE" id="PS51132"/>
    </source>
</evidence>
<evidence type="ECO:0000256" key="2">
    <source>
        <dbReference type="ARBA" id="ARBA00022525"/>
    </source>
</evidence>
<keyword evidence="2" id="KW-0964">Secreted</keyword>
<dbReference type="PANTHER" id="PTHR23192:SF85">
    <property type="entry name" value="GLIOMEDIN"/>
    <property type="match status" value="1"/>
</dbReference>
<comment type="subcellular location">
    <subcellularLocation>
        <location evidence="1">Secreted</location>
    </subcellularLocation>
</comment>
<protein>
    <recommendedName>
        <fullName evidence="6">Olfactomedin-like domain-containing protein</fullName>
    </recommendedName>
</protein>
<reference evidence="8" key="1">
    <citation type="submission" date="2012-12" db="EMBL/GenBank/DDBJ databases">
        <authorList>
            <person name="Hellsten U."/>
            <person name="Grimwood J."/>
            <person name="Chapman J.A."/>
            <person name="Shapiro H."/>
            <person name="Aerts A."/>
            <person name="Otillar R.P."/>
            <person name="Terry A.Y."/>
            <person name="Boore J.L."/>
            <person name="Simakov O."/>
            <person name="Marletaz F."/>
            <person name="Cho S.-J."/>
            <person name="Edsinger-Gonzales E."/>
            <person name="Havlak P."/>
            <person name="Kuo D.-H."/>
            <person name="Larsson T."/>
            <person name="Lv J."/>
            <person name="Arendt D."/>
            <person name="Savage R."/>
            <person name="Osoegawa K."/>
            <person name="de Jong P."/>
            <person name="Lindberg D.R."/>
            <person name="Seaver E.C."/>
            <person name="Weisblat D.A."/>
            <person name="Putnam N.H."/>
            <person name="Grigoriev I.V."/>
            <person name="Rokhsar D.S."/>
        </authorList>
    </citation>
    <scope>NUCLEOTIDE SEQUENCE</scope>
    <source>
        <strain evidence="8">I ESC-2004</strain>
    </source>
</reference>
<reference evidence="8" key="2">
    <citation type="journal article" date="2013" name="Nature">
        <title>Insights into bilaterian evolution from three spiralian genomes.</title>
        <authorList>
            <person name="Simakov O."/>
            <person name="Marletaz F."/>
            <person name="Cho S.J."/>
            <person name="Edsinger-Gonzales E."/>
            <person name="Havlak P."/>
            <person name="Hellsten U."/>
            <person name="Kuo D.H."/>
            <person name="Larsson T."/>
            <person name="Lv J."/>
            <person name="Arendt D."/>
            <person name="Savage R."/>
            <person name="Osoegawa K."/>
            <person name="de Jong P."/>
            <person name="Grimwood J."/>
            <person name="Chapman J.A."/>
            <person name="Shapiro H."/>
            <person name="Aerts A."/>
            <person name="Otillar R.P."/>
            <person name="Terry A.Y."/>
            <person name="Boore J.L."/>
            <person name="Grigoriev I.V."/>
            <person name="Lindberg D.R."/>
            <person name="Seaver E.C."/>
            <person name="Weisblat D.A."/>
            <person name="Putnam N.H."/>
            <person name="Rokhsar D.S."/>
        </authorList>
    </citation>
    <scope>NUCLEOTIDE SEQUENCE</scope>
    <source>
        <strain evidence="8">I ESC-2004</strain>
    </source>
</reference>
<dbReference type="EMBL" id="AMQN01009528">
    <property type="status" value="NOT_ANNOTATED_CDS"/>
    <property type="molecule type" value="Genomic_DNA"/>
</dbReference>
<dbReference type="InterPro" id="IPR003112">
    <property type="entry name" value="Olfac-like_dom"/>
</dbReference>
<dbReference type="EnsemblMetazoa" id="CapteT221151">
    <property type="protein sequence ID" value="CapteP221151"/>
    <property type="gene ID" value="CapteG221151"/>
</dbReference>
<dbReference type="PROSITE" id="PS51132">
    <property type="entry name" value="OLF"/>
    <property type="match status" value="1"/>
</dbReference>